<dbReference type="InterPro" id="IPR051393">
    <property type="entry name" value="ABC_transporter_permease"/>
</dbReference>
<dbReference type="PATRIC" id="fig|1125717.3.peg.119"/>
<dbReference type="PANTHER" id="PTHR30193">
    <property type="entry name" value="ABC TRANSPORTER PERMEASE PROTEIN"/>
    <property type="match status" value="1"/>
</dbReference>
<keyword evidence="5 7" id="KW-1133">Transmembrane helix</keyword>
<protein>
    <submittedName>
        <fullName evidence="9">ABC transporter, permease protein</fullName>
    </submittedName>
</protein>
<dbReference type="CDD" id="cd06261">
    <property type="entry name" value="TM_PBP2"/>
    <property type="match status" value="1"/>
</dbReference>
<sequence length="306" mass="34053">MAITKRRAPGRSLNGAARFRPKWMPWIWITLPVLAIISFYIYPFITTVYVSFTKTKPLGRIGRLVGFDNFAKVLSDGEFWESLRNSLLYAVCVVPLMVLLPLLLALLVKSHVPGIGFFRALYYLPAISSLVVISLAWRYLLDQRGPVNNLLASWGLASEPVPFLSNQWLILFCAMLITLWQGLPYYMILYLSALANVDKSLYEAAELDGAGPVRRFFTVTVPGVRVMMFLVATLTTIGCLKIFTEVYLLGGAASPTKTLTMYIRDRIVDPTFGSLGQGDAASVCLFLLTFGFIIASQALQRKAEDA</sequence>
<evidence type="ECO:0000256" key="2">
    <source>
        <dbReference type="ARBA" id="ARBA00022448"/>
    </source>
</evidence>
<organism evidence="9 10">
    <name type="scientific">Schaalia georgiae F0490</name>
    <dbReference type="NCBI Taxonomy" id="1125717"/>
    <lineage>
        <taxon>Bacteria</taxon>
        <taxon>Bacillati</taxon>
        <taxon>Actinomycetota</taxon>
        <taxon>Actinomycetes</taxon>
        <taxon>Actinomycetales</taxon>
        <taxon>Actinomycetaceae</taxon>
        <taxon>Schaalia</taxon>
    </lineage>
</organism>
<name>J0NW03_9ACTO</name>
<proteinExistence type="inferred from homology"/>
<dbReference type="EMBL" id="AKFS01000018">
    <property type="protein sequence ID" value="EJF51619.1"/>
    <property type="molecule type" value="Genomic_DNA"/>
</dbReference>
<evidence type="ECO:0000256" key="5">
    <source>
        <dbReference type="ARBA" id="ARBA00022989"/>
    </source>
</evidence>
<comment type="similarity">
    <text evidence="7">Belongs to the binding-protein-dependent transport system permease family.</text>
</comment>
<evidence type="ECO:0000256" key="3">
    <source>
        <dbReference type="ARBA" id="ARBA00022475"/>
    </source>
</evidence>
<feature type="transmembrane region" description="Helical" evidence="7">
    <location>
        <begin position="168"/>
        <end position="191"/>
    </location>
</feature>
<gene>
    <name evidence="9" type="ORF">HMPREF1317_1465</name>
</gene>
<dbReference type="GO" id="GO:0055085">
    <property type="term" value="P:transmembrane transport"/>
    <property type="evidence" value="ECO:0007669"/>
    <property type="project" value="InterPro"/>
</dbReference>
<evidence type="ECO:0000256" key="4">
    <source>
        <dbReference type="ARBA" id="ARBA00022692"/>
    </source>
</evidence>
<keyword evidence="3" id="KW-1003">Cell membrane</keyword>
<feature type="transmembrane region" description="Helical" evidence="7">
    <location>
        <begin position="26"/>
        <end position="45"/>
    </location>
</feature>
<dbReference type="PROSITE" id="PS50928">
    <property type="entry name" value="ABC_TM1"/>
    <property type="match status" value="1"/>
</dbReference>
<feature type="transmembrane region" description="Helical" evidence="7">
    <location>
        <begin position="280"/>
        <end position="299"/>
    </location>
</feature>
<evidence type="ECO:0000313" key="10">
    <source>
        <dbReference type="Proteomes" id="UP000004578"/>
    </source>
</evidence>
<dbReference type="Pfam" id="PF00528">
    <property type="entry name" value="BPD_transp_1"/>
    <property type="match status" value="1"/>
</dbReference>
<evidence type="ECO:0000313" key="9">
    <source>
        <dbReference type="EMBL" id="EJF51619.1"/>
    </source>
</evidence>
<dbReference type="RefSeq" id="WP_005867360.1">
    <property type="nucleotide sequence ID" value="NZ_AKFS01000018.1"/>
</dbReference>
<evidence type="ECO:0000259" key="8">
    <source>
        <dbReference type="PROSITE" id="PS50928"/>
    </source>
</evidence>
<evidence type="ECO:0000256" key="1">
    <source>
        <dbReference type="ARBA" id="ARBA00004651"/>
    </source>
</evidence>
<accession>J0NW03</accession>
<dbReference type="Proteomes" id="UP000004578">
    <property type="component" value="Unassembled WGS sequence"/>
</dbReference>
<evidence type="ECO:0000256" key="6">
    <source>
        <dbReference type="ARBA" id="ARBA00023136"/>
    </source>
</evidence>
<reference evidence="9 10" key="1">
    <citation type="submission" date="2012-05" db="EMBL/GenBank/DDBJ databases">
        <authorList>
            <person name="Harkins D.M."/>
            <person name="Madupu R."/>
            <person name="Durkin A.S."/>
            <person name="Torralba M."/>
            <person name="Methe B."/>
            <person name="Sutton G.G."/>
            <person name="Nelson K.E."/>
        </authorList>
    </citation>
    <scope>NUCLEOTIDE SEQUENCE [LARGE SCALE GENOMIC DNA]</scope>
    <source>
        <strain evidence="9 10">F0490</strain>
    </source>
</reference>
<keyword evidence="6 7" id="KW-0472">Membrane</keyword>
<dbReference type="AlphaFoldDB" id="J0NW03"/>
<feature type="transmembrane region" description="Helical" evidence="7">
    <location>
        <begin position="87"/>
        <end position="108"/>
    </location>
</feature>
<dbReference type="InterPro" id="IPR000515">
    <property type="entry name" value="MetI-like"/>
</dbReference>
<feature type="transmembrane region" description="Helical" evidence="7">
    <location>
        <begin position="120"/>
        <end position="140"/>
    </location>
</feature>
<dbReference type="PANTHER" id="PTHR30193:SF44">
    <property type="entry name" value="LACTOSE TRANSPORT SYSTEM PERMEASE PROTEIN LACF"/>
    <property type="match status" value="1"/>
</dbReference>
<dbReference type="GO" id="GO:0005886">
    <property type="term" value="C:plasma membrane"/>
    <property type="evidence" value="ECO:0007669"/>
    <property type="project" value="UniProtKB-SubCell"/>
</dbReference>
<dbReference type="Gene3D" id="1.10.3720.10">
    <property type="entry name" value="MetI-like"/>
    <property type="match status" value="1"/>
</dbReference>
<keyword evidence="4 7" id="KW-0812">Transmembrane</keyword>
<feature type="domain" description="ABC transmembrane type-1" evidence="8">
    <location>
        <begin position="83"/>
        <end position="296"/>
    </location>
</feature>
<dbReference type="OrthoDB" id="3265694at2"/>
<keyword evidence="2 7" id="KW-0813">Transport</keyword>
<keyword evidence="10" id="KW-1185">Reference proteome</keyword>
<comment type="caution">
    <text evidence="9">The sequence shown here is derived from an EMBL/GenBank/DDBJ whole genome shotgun (WGS) entry which is preliminary data.</text>
</comment>
<feature type="transmembrane region" description="Helical" evidence="7">
    <location>
        <begin position="224"/>
        <end position="243"/>
    </location>
</feature>
<evidence type="ECO:0000256" key="7">
    <source>
        <dbReference type="RuleBase" id="RU363032"/>
    </source>
</evidence>
<comment type="subcellular location">
    <subcellularLocation>
        <location evidence="1 7">Cell membrane</location>
        <topology evidence="1 7">Multi-pass membrane protein</topology>
    </subcellularLocation>
</comment>
<dbReference type="SUPFAM" id="SSF161098">
    <property type="entry name" value="MetI-like"/>
    <property type="match status" value="1"/>
</dbReference>
<dbReference type="InterPro" id="IPR035906">
    <property type="entry name" value="MetI-like_sf"/>
</dbReference>